<dbReference type="GO" id="GO:0005737">
    <property type="term" value="C:cytoplasm"/>
    <property type="evidence" value="ECO:0007669"/>
    <property type="project" value="UniProtKB-ARBA"/>
</dbReference>
<evidence type="ECO:0000256" key="1">
    <source>
        <dbReference type="ARBA" id="ARBA00004141"/>
    </source>
</evidence>
<keyword evidence="4 8" id="KW-0653">Protein transport</keyword>
<protein>
    <recommendedName>
        <fullName evidence="8">Vesicle transport protein</fullName>
    </recommendedName>
</protein>
<comment type="similarity">
    <text evidence="7 8">Belongs to the SFT2 family.</text>
</comment>
<evidence type="ECO:0000256" key="4">
    <source>
        <dbReference type="ARBA" id="ARBA00022927"/>
    </source>
</evidence>
<keyword evidence="5 8" id="KW-1133">Transmembrane helix</keyword>
<dbReference type="PANTHER" id="PTHR23137:SF36">
    <property type="entry name" value="VESICLE TRANSPORT PROTEIN SFT2C"/>
    <property type="match status" value="1"/>
</dbReference>
<feature type="transmembrane region" description="Helical" evidence="8">
    <location>
        <begin position="165"/>
        <end position="183"/>
    </location>
</feature>
<reference evidence="9 10" key="1">
    <citation type="submission" date="2023-11" db="EMBL/GenBank/DDBJ databases">
        <title>Dfirmibasis_genome.</title>
        <authorList>
            <person name="Edelbroek B."/>
            <person name="Kjellin J."/>
            <person name="Jerlstrom-Hultqvist J."/>
            <person name="Soderbom F."/>
        </authorList>
    </citation>
    <scope>NUCLEOTIDE SEQUENCE [LARGE SCALE GENOMIC DNA]</scope>
    <source>
        <strain evidence="9 10">TNS-C-14</strain>
    </source>
</reference>
<evidence type="ECO:0000256" key="6">
    <source>
        <dbReference type="ARBA" id="ARBA00023136"/>
    </source>
</evidence>
<organism evidence="9 10">
    <name type="scientific">Dictyostelium firmibasis</name>
    <dbReference type="NCBI Taxonomy" id="79012"/>
    <lineage>
        <taxon>Eukaryota</taxon>
        <taxon>Amoebozoa</taxon>
        <taxon>Evosea</taxon>
        <taxon>Eumycetozoa</taxon>
        <taxon>Dictyostelia</taxon>
        <taxon>Dictyosteliales</taxon>
        <taxon>Dictyosteliaceae</taxon>
        <taxon>Dictyostelium</taxon>
    </lineage>
</organism>
<keyword evidence="2 8" id="KW-0813">Transport</keyword>
<dbReference type="AlphaFoldDB" id="A0AAN7U1Q8"/>
<dbReference type="InterPro" id="IPR007305">
    <property type="entry name" value="Vesicle_transpt_Got1/SFT2"/>
</dbReference>
<keyword evidence="3 8" id="KW-0812">Transmembrane</keyword>
<dbReference type="Pfam" id="PF04178">
    <property type="entry name" value="Got1"/>
    <property type="match status" value="1"/>
</dbReference>
<dbReference type="EMBL" id="JAVFKY010000003">
    <property type="protein sequence ID" value="KAK5579640.1"/>
    <property type="molecule type" value="Genomic_DNA"/>
</dbReference>
<proteinExistence type="inferred from homology"/>
<dbReference type="InterPro" id="IPR011691">
    <property type="entry name" value="Vesicle_transpt_SFT2"/>
</dbReference>
<evidence type="ECO:0000256" key="2">
    <source>
        <dbReference type="ARBA" id="ARBA00022448"/>
    </source>
</evidence>
<accession>A0AAN7U1Q8</accession>
<keyword evidence="6 8" id="KW-0472">Membrane</keyword>
<dbReference type="GO" id="GO:0016020">
    <property type="term" value="C:membrane"/>
    <property type="evidence" value="ECO:0007669"/>
    <property type="project" value="UniProtKB-SubCell"/>
</dbReference>
<dbReference type="GO" id="GO:0012505">
    <property type="term" value="C:endomembrane system"/>
    <property type="evidence" value="ECO:0007669"/>
    <property type="project" value="UniProtKB-ARBA"/>
</dbReference>
<comment type="function">
    <text evidence="8">May be involved in fusion of retrograde transport vesicles derived from an endocytic compartment with the Golgi complex.</text>
</comment>
<evidence type="ECO:0000256" key="5">
    <source>
        <dbReference type="ARBA" id="ARBA00022989"/>
    </source>
</evidence>
<dbReference type="GO" id="GO:0015031">
    <property type="term" value="P:protein transport"/>
    <property type="evidence" value="ECO:0007669"/>
    <property type="project" value="UniProtKB-KW"/>
</dbReference>
<gene>
    <name evidence="9" type="ORF">RB653_009325</name>
</gene>
<evidence type="ECO:0000256" key="3">
    <source>
        <dbReference type="ARBA" id="ARBA00022692"/>
    </source>
</evidence>
<feature type="transmembrane region" description="Helical" evidence="8">
    <location>
        <begin position="79"/>
        <end position="103"/>
    </location>
</feature>
<feature type="transmembrane region" description="Helical" evidence="8">
    <location>
        <begin position="109"/>
        <end position="127"/>
    </location>
</feature>
<dbReference type="Proteomes" id="UP001344447">
    <property type="component" value="Unassembled WGS sequence"/>
</dbReference>
<dbReference type="GO" id="GO:0016192">
    <property type="term" value="P:vesicle-mediated transport"/>
    <property type="evidence" value="ECO:0007669"/>
    <property type="project" value="InterPro"/>
</dbReference>
<dbReference type="PANTHER" id="PTHR23137">
    <property type="entry name" value="VESICLE TRANSPORT PROTEIN-RELATED"/>
    <property type="match status" value="1"/>
</dbReference>
<feature type="transmembrane region" description="Helical" evidence="8">
    <location>
        <begin position="139"/>
        <end position="159"/>
    </location>
</feature>
<evidence type="ECO:0000256" key="8">
    <source>
        <dbReference type="RuleBase" id="RU363111"/>
    </source>
</evidence>
<sequence>MIDTSQLDVEFKTNSSVFGSFKSTSGQYWNDISNTGDGFLSKIKSNIPSALGGSTTSVETKTFYQELQESSSLTYFQRLTGFIICLVIGLIFLGMSTMVLFIPRQFAKFYSLGSLSIIIGLIILVGVKKQIANIMSSRERLYSTILYIGSIFATIYFALSLQSTILTLLFVVIQFITVIWYSLSYIPFGQSMISGTFSTALKLFSR</sequence>
<evidence type="ECO:0000256" key="7">
    <source>
        <dbReference type="ARBA" id="ARBA00025800"/>
    </source>
</evidence>
<evidence type="ECO:0000313" key="10">
    <source>
        <dbReference type="Proteomes" id="UP001344447"/>
    </source>
</evidence>
<comment type="caution">
    <text evidence="9">The sequence shown here is derived from an EMBL/GenBank/DDBJ whole genome shotgun (WGS) entry which is preliminary data.</text>
</comment>
<name>A0AAN7U1Q8_9MYCE</name>
<evidence type="ECO:0000313" key="9">
    <source>
        <dbReference type="EMBL" id="KAK5579640.1"/>
    </source>
</evidence>
<keyword evidence="10" id="KW-1185">Reference proteome</keyword>
<comment type="subcellular location">
    <subcellularLocation>
        <location evidence="1 8">Membrane</location>
        <topology evidence="1 8">Multi-pass membrane protein</topology>
    </subcellularLocation>
</comment>